<evidence type="ECO:0000256" key="2">
    <source>
        <dbReference type="ARBA" id="ARBA00010989"/>
    </source>
</evidence>
<evidence type="ECO:0000256" key="1">
    <source>
        <dbReference type="ARBA" id="ARBA00001974"/>
    </source>
</evidence>
<dbReference type="Gene3D" id="3.30.9.10">
    <property type="entry name" value="D-Amino Acid Oxidase, subunit A, domain 2"/>
    <property type="match status" value="1"/>
</dbReference>
<name>A0A3D8SQU5_9HELO</name>
<accession>A0A3D8SQU5</accession>
<comment type="cofactor">
    <cofactor evidence="1">
        <name>FAD</name>
        <dbReference type="ChEBI" id="CHEBI:57692"/>
    </cofactor>
</comment>
<evidence type="ECO:0000259" key="6">
    <source>
        <dbReference type="Pfam" id="PF01266"/>
    </source>
</evidence>
<dbReference type="EMBL" id="PDLM01000001">
    <property type="protein sequence ID" value="RDW88675.1"/>
    <property type="molecule type" value="Genomic_DNA"/>
</dbReference>
<dbReference type="GO" id="GO:0051698">
    <property type="term" value="F:saccharopine oxidase activity"/>
    <property type="evidence" value="ECO:0007669"/>
    <property type="project" value="TreeGrafter"/>
</dbReference>
<evidence type="ECO:0000256" key="5">
    <source>
        <dbReference type="ARBA" id="ARBA00023002"/>
    </source>
</evidence>
<dbReference type="InterPro" id="IPR006076">
    <property type="entry name" value="FAD-dep_OxRdtase"/>
</dbReference>
<gene>
    <name evidence="7" type="ORF">BP6252_00707</name>
</gene>
<dbReference type="InterPro" id="IPR036188">
    <property type="entry name" value="FAD/NAD-bd_sf"/>
</dbReference>
<dbReference type="STRING" id="1849047.A0A3D8SQU5"/>
<evidence type="ECO:0000313" key="8">
    <source>
        <dbReference type="Proteomes" id="UP000256645"/>
    </source>
</evidence>
<dbReference type="PANTHER" id="PTHR10961">
    <property type="entry name" value="PEROXISOMAL SARCOSINE OXIDASE"/>
    <property type="match status" value="1"/>
</dbReference>
<dbReference type="Pfam" id="PF01266">
    <property type="entry name" value="DAO"/>
    <property type="match status" value="1"/>
</dbReference>
<dbReference type="PANTHER" id="PTHR10961:SF24">
    <property type="entry name" value="HYPOTHETICAL FRUCTOSYL AMINE:OXYGEN OXIDOREDUCTASE (EUROFUNG)"/>
    <property type="match status" value="1"/>
</dbReference>
<organism evidence="7 8">
    <name type="scientific">Coleophoma cylindrospora</name>
    <dbReference type="NCBI Taxonomy" id="1849047"/>
    <lineage>
        <taxon>Eukaryota</taxon>
        <taxon>Fungi</taxon>
        <taxon>Dikarya</taxon>
        <taxon>Ascomycota</taxon>
        <taxon>Pezizomycotina</taxon>
        <taxon>Leotiomycetes</taxon>
        <taxon>Helotiales</taxon>
        <taxon>Dermateaceae</taxon>
        <taxon>Coleophoma</taxon>
    </lineage>
</organism>
<dbReference type="SUPFAM" id="SSF54373">
    <property type="entry name" value="FAD-linked reductases, C-terminal domain"/>
    <property type="match status" value="1"/>
</dbReference>
<sequence length="435" mass="48153">MAPSKDASILVVGAGTFGCSTALHLARRGYTNVTVLDPYELPSPISAGNDVNKIIEEGSPDSDDGSNYVSQRILQVAYEGWIKDPVFTPYFHNTGFIIAAHTPAGLEQLTKREMVHKKSEYEWLDDAADFKKTMPEGVLTGDFPNWKGGWKKEGAGWVFARGALMSAFRAAQSLGVKFVTGDPGNVTKLMEEGGDIVGVETKDGKQHRAELTILAAGANAPQLLDMKDQLRPTAWTLAHIKMTEEECKLYKDLPVLFNLESGFFMEPDAERGELKICDEHPGYCNWSTSPSGHRQSVPFAKQQVPLESEARVREFLSHTMPHLSSRPLVFARICWCADTPDRNFLISHHPDYKSLVLAVGGSGHGFMHITSVGGFVVDLVEGGLESRLREAFRWRPETAVDRDWENVQGRRGGPNKVMNFGDVGEDEWTSLESRL</sequence>
<evidence type="ECO:0000256" key="4">
    <source>
        <dbReference type="ARBA" id="ARBA00022827"/>
    </source>
</evidence>
<dbReference type="AlphaFoldDB" id="A0A3D8SQU5"/>
<dbReference type="GO" id="GO:0008115">
    <property type="term" value="F:sarcosine oxidase activity"/>
    <property type="evidence" value="ECO:0007669"/>
    <property type="project" value="TreeGrafter"/>
</dbReference>
<dbReference type="GO" id="GO:0050660">
    <property type="term" value="F:flavin adenine dinucleotide binding"/>
    <property type="evidence" value="ECO:0007669"/>
    <property type="project" value="InterPro"/>
</dbReference>
<evidence type="ECO:0000256" key="3">
    <source>
        <dbReference type="ARBA" id="ARBA00022630"/>
    </source>
</evidence>
<dbReference type="Proteomes" id="UP000256645">
    <property type="component" value="Unassembled WGS sequence"/>
</dbReference>
<dbReference type="Gene3D" id="3.50.50.60">
    <property type="entry name" value="FAD/NAD(P)-binding domain"/>
    <property type="match status" value="1"/>
</dbReference>
<reference evidence="7 8" key="1">
    <citation type="journal article" date="2018" name="IMA Fungus">
        <title>IMA Genome-F 9: Draft genome sequence of Annulohypoxylon stygium, Aspergillus mulundensis, Berkeleyomyces basicola (syn. Thielaviopsis basicola), Ceratocystis smalleyi, two Cercospora beticola strains, Coleophoma cylindrospora, Fusarium fracticaudum, Phialophora cf. hyalina, and Morchella septimelata.</title>
        <authorList>
            <person name="Wingfield B.D."/>
            <person name="Bills G.F."/>
            <person name="Dong Y."/>
            <person name="Huang W."/>
            <person name="Nel W.J."/>
            <person name="Swalarsk-Parry B.S."/>
            <person name="Vaghefi N."/>
            <person name="Wilken P.M."/>
            <person name="An Z."/>
            <person name="de Beer Z.W."/>
            <person name="De Vos L."/>
            <person name="Chen L."/>
            <person name="Duong T.A."/>
            <person name="Gao Y."/>
            <person name="Hammerbacher A."/>
            <person name="Kikkert J.R."/>
            <person name="Li Y."/>
            <person name="Li H."/>
            <person name="Li K."/>
            <person name="Li Q."/>
            <person name="Liu X."/>
            <person name="Ma X."/>
            <person name="Naidoo K."/>
            <person name="Pethybridge S.J."/>
            <person name="Sun J."/>
            <person name="Steenkamp E.T."/>
            <person name="van der Nest M.A."/>
            <person name="van Wyk S."/>
            <person name="Wingfield M.J."/>
            <person name="Xiong C."/>
            <person name="Yue Q."/>
            <person name="Zhang X."/>
        </authorList>
    </citation>
    <scope>NUCLEOTIDE SEQUENCE [LARGE SCALE GENOMIC DNA]</scope>
    <source>
        <strain evidence="7 8">BP6252</strain>
    </source>
</reference>
<comment type="caution">
    <text evidence="7">The sequence shown here is derived from an EMBL/GenBank/DDBJ whole genome shotgun (WGS) entry which is preliminary data.</text>
</comment>
<evidence type="ECO:0000313" key="7">
    <source>
        <dbReference type="EMBL" id="RDW88675.1"/>
    </source>
</evidence>
<comment type="similarity">
    <text evidence="2">Belongs to the MSOX/MTOX family.</text>
</comment>
<keyword evidence="4" id="KW-0274">FAD</keyword>
<proteinExistence type="inferred from homology"/>
<feature type="domain" description="FAD dependent oxidoreductase" evidence="6">
    <location>
        <begin position="9"/>
        <end position="378"/>
    </location>
</feature>
<dbReference type="InterPro" id="IPR045170">
    <property type="entry name" value="MTOX"/>
</dbReference>
<keyword evidence="3" id="KW-0285">Flavoprotein</keyword>
<dbReference type="OrthoDB" id="2219495at2759"/>
<keyword evidence="8" id="KW-1185">Reference proteome</keyword>
<protein>
    <recommendedName>
        <fullName evidence="6">FAD dependent oxidoreductase domain-containing protein</fullName>
    </recommendedName>
</protein>
<dbReference type="PROSITE" id="PS51257">
    <property type="entry name" value="PROKAR_LIPOPROTEIN"/>
    <property type="match status" value="1"/>
</dbReference>
<keyword evidence="5" id="KW-0560">Oxidoreductase</keyword>
<dbReference type="SUPFAM" id="SSF51905">
    <property type="entry name" value="FAD/NAD(P)-binding domain"/>
    <property type="match status" value="1"/>
</dbReference>